<dbReference type="AlphaFoldDB" id="A0A6J6LMN3"/>
<reference evidence="1" key="1">
    <citation type="submission" date="2020-05" db="EMBL/GenBank/DDBJ databases">
        <authorList>
            <person name="Chiriac C."/>
            <person name="Salcher M."/>
            <person name="Ghai R."/>
            <person name="Kavagutti S V."/>
        </authorList>
    </citation>
    <scope>NUCLEOTIDE SEQUENCE</scope>
</reference>
<dbReference type="EMBL" id="CAEZZC010000014">
    <property type="protein sequence ID" value="CAB4754732.1"/>
    <property type="molecule type" value="Genomic_DNA"/>
</dbReference>
<protein>
    <submittedName>
        <fullName evidence="1">Unannotated protein</fullName>
    </submittedName>
</protein>
<evidence type="ECO:0000313" key="5">
    <source>
        <dbReference type="EMBL" id="CAB5060887.1"/>
    </source>
</evidence>
<dbReference type="EMBL" id="CAFBLE010000010">
    <property type="protein sequence ID" value="CAB4872604.1"/>
    <property type="molecule type" value="Genomic_DNA"/>
</dbReference>
<dbReference type="EMBL" id="CAFBQL010000007">
    <property type="protein sequence ID" value="CAB5060887.1"/>
    <property type="molecule type" value="Genomic_DNA"/>
</dbReference>
<accession>A0A6J6LMN3</accession>
<name>A0A6J6LMN3_9ZZZZ</name>
<evidence type="ECO:0000313" key="1">
    <source>
        <dbReference type="EMBL" id="CAB4663150.1"/>
    </source>
</evidence>
<gene>
    <name evidence="1" type="ORF">UFOPK2289_00665</name>
    <name evidence="2" type="ORF">UFOPK2822_01048</name>
    <name evidence="3" type="ORF">UFOPK3346_01119</name>
    <name evidence="4" type="ORF">UFOPK3670_01008</name>
    <name evidence="5" type="ORF">UFOPK4308_01054</name>
</gene>
<dbReference type="EMBL" id="CAFBMV010000007">
    <property type="protein sequence ID" value="CAB4926551.1"/>
    <property type="molecule type" value="Genomic_DNA"/>
</dbReference>
<sequence length="85" mass="9890">MKIDELRAQWVGVLDELERVDRIAWLAFFDARLKSLDELVLHLDFSDSQKFAINHEYAPSREKHRQALERSIEKITGVKIVVAQG</sequence>
<proteinExistence type="predicted"/>
<evidence type="ECO:0000313" key="4">
    <source>
        <dbReference type="EMBL" id="CAB4926551.1"/>
    </source>
</evidence>
<evidence type="ECO:0000313" key="2">
    <source>
        <dbReference type="EMBL" id="CAB4754732.1"/>
    </source>
</evidence>
<dbReference type="EMBL" id="CAEZWT010000014">
    <property type="protein sequence ID" value="CAB4663150.1"/>
    <property type="molecule type" value="Genomic_DNA"/>
</dbReference>
<evidence type="ECO:0000313" key="3">
    <source>
        <dbReference type="EMBL" id="CAB4872604.1"/>
    </source>
</evidence>
<organism evidence="1">
    <name type="scientific">freshwater metagenome</name>
    <dbReference type="NCBI Taxonomy" id="449393"/>
    <lineage>
        <taxon>unclassified sequences</taxon>
        <taxon>metagenomes</taxon>
        <taxon>ecological metagenomes</taxon>
    </lineage>
</organism>